<dbReference type="CDD" id="cd11454">
    <property type="entry name" value="bHLH_AtIND_like"/>
    <property type="match status" value="1"/>
</dbReference>
<evidence type="ECO:0000313" key="9">
    <source>
        <dbReference type="EnsemblPlants" id="Ma02_p10360.1"/>
    </source>
</evidence>
<dbReference type="InterPro" id="IPR036638">
    <property type="entry name" value="HLH_DNA-bd_sf"/>
</dbReference>
<dbReference type="InParanoid" id="A0A804I196"/>
<sequence>MNAALDRNSNGRSFIGLVCFSAFVRPTEKPNLLRQEAKISGFSGLFVAASRRGTSHSCGNHLDTVLCEENAGSDLDLLSRRPPAPGSSGMESLGWGNPTATYSNFLSSSEDYSGMTGKLELEACFPSSSIQLLGIMACGASPDSDGGSSEMVETLVPAAYGTSSAPLHHQGAVWGDALLARDCPPFPPISRPMIVDQGFSIAQNLASSDEFPVDSNITSDEDVLSAIFSGSGNFGERRWNKDEVAAAHVSPDPVPLNPNTATNFEEGSRIGGSTEGLLRPRPLLKEEGLRIASSQHKLKKPRSVMHSGCSAISLGHGSNYEPDTEAIAQVKEMIYTAAALRPVTLVAEEAAEKPKRKNVKISNDPQTVAARHRRERIGERLRILQKLVPGGSKMDTATMLDEAANYLKFLKTQVRNLETLGNRNYDRNSAMHSFPLALNQAYIMQRLLPTQKP</sequence>
<dbReference type="Proteomes" id="UP000012960">
    <property type="component" value="Unplaced"/>
</dbReference>
<dbReference type="EnsemblPlants" id="Ma02_t10360.1">
    <property type="protein sequence ID" value="Ma02_p10360.1"/>
    <property type="gene ID" value="Ma02_g10360"/>
</dbReference>
<dbReference type="SMART" id="SM00353">
    <property type="entry name" value="HLH"/>
    <property type="match status" value="1"/>
</dbReference>
<reference evidence="9" key="2">
    <citation type="submission" date="2021-05" db="UniProtKB">
        <authorList>
            <consortium name="EnsemblPlants"/>
        </authorList>
    </citation>
    <scope>IDENTIFICATION</scope>
    <source>
        <strain evidence="9">subsp. malaccensis</strain>
    </source>
</reference>
<feature type="domain" description="BHLH" evidence="7">
    <location>
        <begin position="361"/>
        <end position="410"/>
    </location>
</feature>
<keyword evidence="4" id="KW-0804">Transcription</keyword>
<dbReference type="Pfam" id="PF00010">
    <property type="entry name" value="HLH"/>
    <property type="match status" value="1"/>
</dbReference>
<dbReference type="EMBL" id="HG996467">
    <property type="protein sequence ID" value="CAG1861646.1"/>
    <property type="molecule type" value="Genomic_DNA"/>
</dbReference>
<dbReference type="GO" id="GO:0003700">
    <property type="term" value="F:DNA-binding transcription factor activity"/>
    <property type="evidence" value="ECO:0007669"/>
    <property type="project" value="InterPro"/>
</dbReference>
<keyword evidence="5" id="KW-0539">Nucleus</keyword>
<dbReference type="Gramene" id="Ma02_t10360.1">
    <property type="protein sequence ID" value="Ma02_p10360.1"/>
    <property type="gene ID" value="Ma02_g10360"/>
</dbReference>
<comment type="similarity">
    <text evidence="2">Belongs to the bHLH protein family.</text>
</comment>
<keyword evidence="10" id="KW-1185">Reference proteome</keyword>
<accession>A0A804I196</accession>
<dbReference type="AlphaFoldDB" id="A0A804I196"/>
<evidence type="ECO:0000259" key="7">
    <source>
        <dbReference type="PROSITE" id="PS50888"/>
    </source>
</evidence>
<dbReference type="PROSITE" id="PS50888">
    <property type="entry name" value="BHLH"/>
    <property type="match status" value="1"/>
</dbReference>
<dbReference type="PANTHER" id="PTHR45914:SF12">
    <property type="entry name" value="TRANSCRIPTION FACTOR BHLH87"/>
    <property type="match status" value="1"/>
</dbReference>
<evidence type="ECO:0000313" key="8">
    <source>
        <dbReference type="EMBL" id="CAG1861646.1"/>
    </source>
</evidence>
<reference evidence="8" key="1">
    <citation type="submission" date="2021-03" db="EMBL/GenBank/DDBJ databases">
        <authorList>
            <consortium name="Genoscope - CEA"/>
            <person name="William W."/>
        </authorList>
    </citation>
    <scope>NUCLEOTIDE SEQUENCE</scope>
    <source>
        <strain evidence="8">Doubled-haploid Pahang</strain>
    </source>
</reference>
<evidence type="ECO:0000313" key="10">
    <source>
        <dbReference type="Proteomes" id="UP000012960"/>
    </source>
</evidence>
<name>A0A804I196_MUSAM</name>
<dbReference type="GO" id="GO:0005634">
    <property type="term" value="C:nucleus"/>
    <property type="evidence" value="ECO:0007669"/>
    <property type="project" value="UniProtKB-SubCell"/>
</dbReference>
<dbReference type="InterPro" id="IPR011598">
    <property type="entry name" value="bHLH_dom"/>
</dbReference>
<evidence type="ECO:0000256" key="5">
    <source>
        <dbReference type="ARBA" id="ARBA00023242"/>
    </source>
</evidence>
<organism evidence="9 10">
    <name type="scientific">Musa acuminata subsp. malaccensis</name>
    <name type="common">Wild banana</name>
    <name type="synonym">Musa malaccensis</name>
    <dbReference type="NCBI Taxonomy" id="214687"/>
    <lineage>
        <taxon>Eukaryota</taxon>
        <taxon>Viridiplantae</taxon>
        <taxon>Streptophyta</taxon>
        <taxon>Embryophyta</taxon>
        <taxon>Tracheophyta</taxon>
        <taxon>Spermatophyta</taxon>
        <taxon>Magnoliopsida</taxon>
        <taxon>Liliopsida</taxon>
        <taxon>Zingiberales</taxon>
        <taxon>Musaceae</taxon>
        <taxon>Musa</taxon>
    </lineage>
</organism>
<dbReference type="SUPFAM" id="SSF47459">
    <property type="entry name" value="HLH, helix-loop-helix DNA-binding domain"/>
    <property type="match status" value="1"/>
</dbReference>
<dbReference type="GO" id="GO:0046983">
    <property type="term" value="F:protein dimerization activity"/>
    <property type="evidence" value="ECO:0007669"/>
    <property type="project" value="InterPro"/>
</dbReference>
<evidence type="ECO:0000256" key="3">
    <source>
        <dbReference type="ARBA" id="ARBA00023015"/>
    </source>
</evidence>
<evidence type="ECO:0000256" key="2">
    <source>
        <dbReference type="ARBA" id="ARBA00005510"/>
    </source>
</evidence>
<dbReference type="PANTHER" id="PTHR45914">
    <property type="entry name" value="TRANSCRIPTION FACTOR HEC3-RELATED"/>
    <property type="match status" value="1"/>
</dbReference>
<keyword evidence="3" id="KW-0805">Transcription regulation</keyword>
<comment type="subcellular location">
    <subcellularLocation>
        <location evidence="1">Nucleus</location>
    </subcellularLocation>
</comment>
<proteinExistence type="inferred from homology"/>
<evidence type="ECO:0000256" key="6">
    <source>
        <dbReference type="SAM" id="MobiDB-lite"/>
    </source>
</evidence>
<feature type="region of interest" description="Disordered" evidence="6">
    <location>
        <begin position="249"/>
        <end position="277"/>
    </location>
</feature>
<evidence type="ECO:0000256" key="4">
    <source>
        <dbReference type="ARBA" id="ARBA00023163"/>
    </source>
</evidence>
<dbReference type="Gene3D" id="4.10.280.10">
    <property type="entry name" value="Helix-loop-helix DNA-binding domain"/>
    <property type="match status" value="1"/>
</dbReference>
<dbReference type="InterPro" id="IPR045843">
    <property type="entry name" value="IND-like"/>
</dbReference>
<evidence type="ECO:0000256" key="1">
    <source>
        <dbReference type="ARBA" id="ARBA00004123"/>
    </source>
</evidence>
<protein>
    <submittedName>
        <fullName evidence="8">(wild Malaysian banana) hypothetical protein</fullName>
    </submittedName>
</protein>
<gene>
    <name evidence="8" type="ORF">GSMUA_65400.1</name>
</gene>